<evidence type="ECO:0000313" key="4">
    <source>
        <dbReference type="Proteomes" id="UP000001910"/>
    </source>
</evidence>
<organism evidence="3 4">
    <name type="scientific">Leptotrichia buccalis (strain ATCC 14201 / DSM 1135 / JCM 12969 / NCTC 10249 / C-1013-b)</name>
    <dbReference type="NCBI Taxonomy" id="523794"/>
    <lineage>
        <taxon>Bacteria</taxon>
        <taxon>Fusobacteriati</taxon>
        <taxon>Fusobacteriota</taxon>
        <taxon>Fusobacteriia</taxon>
        <taxon>Fusobacteriales</taxon>
        <taxon>Leptotrichiaceae</taxon>
        <taxon>Leptotrichia</taxon>
    </lineage>
</organism>
<dbReference type="AlphaFoldDB" id="C7N9X5"/>
<dbReference type="eggNOG" id="COG1502">
    <property type="taxonomic scope" value="Bacteria"/>
</dbReference>
<evidence type="ECO:0000313" key="3">
    <source>
        <dbReference type="EMBL" id="ACV38956.1"/>
    </source>
</evidence>
<keyword evidence="4" id="KW-1185">Reference proteome</keyword>
<dbReference type="EMBL" id="CP001685">
    <property type="protein sequence ID" value="ACV38956.1"/>
    <property type="molecule type" value="Genomic_DNA"/>
</dbReference>
<dbReference type="SUPFAM" id="SSF56024">
    <property type="entry name" value="Phospholipase D/nuclease"/>
    <property type="match status" value="1"/>
</dbReference>
<evidence type="ECO:0000259" key="2">
    <source>
        <dbReference type="PROSITE" id="PS50035"/>
    </source>
</evidence>
<gene>
    <name evidence="3" type="ordered locus">Lebu_1056</name>
</gene>
<proteinExistence type="predicted"/>
<accession>C7N9X5</accession>
<dbReference type="Proteomes" id="UP000001910">
    <property type="component" value="Chromosome"/>
</dbReference>
<dbReference type="Gene3D" id="3.30.870.10">
    <property type="entry name" value="Endonuclease Chain A"/>
    <property type="match status" value="1"/>
</dbReference>
<keyword evidence="1" id="KW-0812">Transmembrane</keyword>
<reference evidence="3 4" key="1">
    <citation type="journal article" date="2009" name="Stand. Genomic Sci.">
        <title>Complete genome sequence of Leptotrichia buccalis type strain (C-1013-b).</title>
        <authorList>
            <person name="Ivanova N."/>
            <person name="Gronow S."/>
            <person name="Lapidus A."/>
            <person name="Copeland A."/>
            <person name="Glavina Del Rio T."/>
            <person name="Nolan M."/>
            <person name="Lucas S."/>
            <person name="Chen F."/>
            <person name="Tice H."/>
            <person name="Cheng J.F."/>
            <person name="Saunders E."/>
            <person name="Bruce D."/>
            <person name="Goodwin L."/>
            <person name="Brettin T."/>
            <person name="Detter J.C."/>
            <person name="Han C."/>
            <person name="Pitluck S."/>
            <person name="Mikhailova N."/>
            <person name="Pati A."/>
            <person name="Mavrommatis K."/>
            <person name="Chen A."/>
            <person name="Palaniappan K."/>
            <person name="Land M."/>
            <person name="Hauser L."/>
            <person name="Chang Y.J."/>
            <person name="Jeffries C.D."/>
            <person name="Chain P."/>
            <person name="Rohde C."/>
            <person name="Goker M."/>
            <person name="Bristow J."/>
            <person name="Eisen J.A."/>
            <person name="Markowitz V."/>
            <person name="Hugenholtz P."/>
            <person name="Kyrpides N.C."/>
            <person name="Klenk H.P."/>
        </authorList>
    </citation>
    <scope>NUCLEOTIDE SEQUENCE [LARGE SCALE GENOMIC DNA]</scope>
    <source>
        <strain evidence="4">ATCC 14201 / DSM 1135 / JCM 12969 / NCTC 10249 / C-1013-b</strain>
    </source>
</reference>
<feature type="transmembrane region" description="Helical" evidence="1">
    <location>
        <begin position="135"/>
        <end position="155"/>
    </location>
</feature>
<feature type="transmembrane region" description="Helical" evidence="1">
    <location>
        <begin position="101"/>
        <end position="123"/>
    </location>
</feature>
<dbReference type="GO" id="GO:0030572">
    <property type="term" value="F:phosphatidyltransferase activity"/>
    <property type="evidence" value="ECO:0007669"/>
    <property type="project" value="UniProtKB-ARBA"/>
</dbReference>
<keyword evidence="1" id="KW-1133">Transmembrane helix</keyword>
<dbReference type="PANTHER" id="PTHR21248">
    <property type="entry name" value="CARDIOLIPIN SYNTHASE"/>
    <property type="match status" value="1"/>
</dbReference>
<dbReference type="InterPro" id="IPR001736">
    <property type="entry name" value="PLipase_D/transphosphatidylase"/>
</dbReference>
<dbReference type="GO" id="GO:0032049">
    <property type="term" value="P:cardiolipin biosynthetic process"/>
    <property type="evidence" value="ECO:0007669"/>
    <property type="project" value="UniProtKB-ARBA"/>
</dbReference>
<dbReference type="OrthoDB" id="9802848at2"/>
<evidence type="ECO:0000256" key="1">
    <source>
        <dbReference type="SAM" id="Phobius"/>
    </source>
</evidence>
<sequence length="252" mass="29155">MKNMENTFLKDISCDIYAGKKAGIAVRATMKNAKKSITIIAPFLSGRMIGEEIFKALNKNVQVKIISKDNERIYPLLKKILFIKKHSSPNQNEWLFQLGKFLLIVFYIILSLAILEIFTSFGFNVSFMRNSLSKSSFLILTILFSLFIVFFRDFILNNKKSSKFTYSKRENLKLHILDKDYHLHSKIYIIDNKTAFLGSLNCTDTGFLLNHETCIKTADKSVIKHLNNVYKDLVKTSNPIPLRELKKRINKK</sequence>
<dbReference type="Pfam" id="PF13091">
    <property type="entry name" value="PLDc_2"/>
    <property type="match status" value="1"/>
</dbReference>
<dbReference type="HOGENOM" id="CLU_090276_0_0_0"/>
<dbReference type="PANTHER" id="PTHR21248:SF22">
    <property type="entry name" value="PHOSPHOLIPASE D"/>
    <property type="match status" value="1"/>
</dbReference>
<feature type="domain" description="PLD phosphodiesterase" evidence="2">
    <location>
        <begin position="179"/>
        <end position="206"/>
    </location>
</feature>
<dbReference type="InterPro" id="IPR025202">
    <property type="entry name" value="PLD-like_dom"/>
</dbReference>
<keyword evidence="1" id="KW-0472">Membrane</keyword>
<dbReference type="PROSITE" id="PS50035">
    <property type="entry name" value="PLD"/>
    <property type="match status" value="1"/>
</dbReference>
<dbReference type="SMART" id="SM00155">
    <property type="entry name" value="PLDc"/>
    <property type="match status" value="1"/>
</dbReference>
<name>C7N9X5_LEPBD</name>
<protein>
    <submittedName>
        <fullName evidence="3">Phospholipase D/Transphosphatidylase</fullName>
    </submittedName>
</protein>
<dbReference type="KEGG" id="lba:Lebu_1056"/>
<dbReference type="STRING" id="523794.Lebu_1056"/>